<sequence length="511" mass="59236">MSSKVYKLKNWPFPKGEPAQLIWIGSPFKAEKKMMVYVHFRAKGKTKKIAIDWGVLPALAIQHMYIDGDLRYSLPPDNLEEIDLMIFPQSVRYTEREWVVQGTNDQDISRSFIVNFNNKSYTLPLIEVVRSILAPNRFLLYRLFEMNSFPQYFIENYSEGQIHLDFSSQYNLKYTKKSFLYQLVWLLGNRDLRRTFENIAYTFLNTGELKFDWLFQQPISIKAIVKITSNGGTILRVTEVKDKEIPFEIISFSHPEVSKSEKTNEPKKYTMHELKSSAEEKEKMIDETVEGATEDFELIEMNKQVHKYAESPSIVKVQGKSTKQRTYEDESTKRYTFKDSGIRSASDTGGNRLARGIENQSLQQAQAEGELGEFVYILQELEDYKEVQSINVQLSSLPIGDGNRVFSYLEDGITPRRYALATVNLFNGNEFKILEVERENRALSMLILFATVSINWNQLIDGLLLNLVNSSGSWERDVLGDLKRRNIVVRKAKHSKKGYKHRARLLFNKVL</sequence>
<accession>A0A8B4QEI7</accession>
<dbReference type="RefSeq" id="WP_109349736.1">
    <property type="nucleotide sequence ID" value="NZ_BJUE01000010.1"/>
</dbReference>
<evidence type="ECO:0000313" key="4">
    <source>
        <dbReference type="Proteomes" id="UP000254330"/>
    </source>
</evidence>
<evidence type="ECO:0000313" key="5">
    <source>
        <dbReference type="Proteomes" id="UP000294641"/>
    </source>
</evidence>
<dbReference type="InterPro" id="IPR041419">
    <property type="entry name" value="TnsE_C"/>
</dbReference>
<proteinExistence type="predicted"/>
<dbReference type="EMBL" id="UGNP01000001">
    <property type="protein sequence ID" value="STX11085.1"/>
    <property type="molecule type" value="Genomic_DNA"/>
</dbReference>
<evidence type="ECO:0000313" key="3">
    <source>
        <dbReference type="EMBL" id="TDR37898.1"/>
    </source>
</evidence>
<dbReference type="OrthoDB" id="1879214at2"/>
<protein>
    <recommendedName>
        <fullName evidence="1">TnsE C-terminal domain-containing protein</fullName>
    </recommendedName>
</protein>
<dbReference type="Proteomes" id="UP000254330">
    <property type="component" value="Unassembled WGS sequence"/>
</dbReference>
<evidence type="ECO:0000313" key="2">
    <source>
        <dbReference type="EMBL" id="STX11085.1"/>
    </source>
</evidence>
<comment type="caution">
    <text evidence="2">The sequence shown here is derived from an EMBL/GenBank/DDBJ whole genome shotgun (WGS) entry which is preliminary data.</text>
</comment>
<dbReference type="EMBL" id="SNZG01000018">
    <property type="protein sequence ID" value="TDR37898.1"/>
    <property type="molecule type" value="Genomic_DNA"/>
</dbReference>
<feature type="domain" description="TnsE C-terminal" evidence="1">
    <location>
        <begin position="373"/>
        <end position="496"/>
    </location>
</feature>
<organism evidence="2 4">
    <name type="scientific">Kurthia zopfii</name>
    <dbReference type="NCBI Taxonomy" id="1650"/>
    <lineage>
        <taxon>Bacteria</taxon>
        <taxon>Bacillati</taxon>
        <taxon>Bacillota</taxon>
        <taxon>Bacilli</taxon>
        <taxon>Bacillales</taxon>
        <taxon>Caryophanaceae</taxon>
        <taxon>Kurthia</taxon>
    </lineage>
</organism>
<keyword evidence="5" id="KW-1185">Reference proteome</keyword>
<dbReference type="AlphaFoldDB" id="A0A8B4QEI7"/>
<gene>
    <name evidence="3" type="ORF">DFR61_11824</name>
    <name evidence="2" type="ORF">NCTC10597_02881</name>
</gene>
<reference evidence="2 4" key="1">
    <citation type="submission" date="2018-06" db="EMBL/GenBank/DDBJ databases">
        <authorList>
            <consortium name="Pathogen Informatics"/>
            <person name="Doyle S."/>
        </authorList>
    </citation>
    <scope>NUCLEOTIDE SEQUENCE [LARGE SCALE GENOMIC DNA]</scope>
    <source>
        <strain evidence="2 4">NCTC10597</strain>
    </source>
</reference>
<dbReference type="Pfam" id="PF18623">
    <property type="entry name" value="TnsE_C"/>
    <property type="match status" value="1"/>
</dbReference>
<evidence type="ECO:0000259" key="1">
    <source>
        <dbReference type="Pfam" id="PF18623"/>
    </source>
</evidence>
<reference evidence="3 5" key="2">
    <citation type="submission" date="2019-03" db="EMBL/GenBank/DDBJ databases">
        <title>Genomic Encyclopedia of Type Strains, Phase IV (KMG-IV): sequencing the most valuable type-strain genomes for metagenomic binning, comparative biology and taxonomic classification.</title>
        <authorList>
            <person name="Goeker M."/>
        </authorList>
    </citation>
    <scope>NUCLEOTIDE SEQUENCE [LARGE SCALE GENOMIC DNA]</scope>
    <source>
        <strain evidence="3 5">DSM 20580</strain>
    </source>
</reference>
<name>A0A8B4QEI7_9BACL</name>
<dbReference type="Proteomes" id="UP000294641">
    <property type="component" value="Unassembled WGS sequence"/>
</dbReference>